<comment type="function">
    <text evidence="7">Binds together with bS18 to 16S ribosomal RNA.</text>
</comment>
<dbReference type="GO" id="GO:0005840">
    <property type="term" value="C:ribosome"/>
    <property type="evidence" value="ECO:0007669"/>
    <property type="project" value="UniProtKB-KW"/>
</dbReference>
<dbReference type="InterPro" id="IPR020814">
    <property type="entry name" value="Ribosomal_S6_plastid/chlpt"/>
</dbReference>
<dbReference type="NCBIfam" id="TIGR00166">
    <property type="entry name" value="S6"/>
    <property type="match status" value="1"/>
</dbReference>
<dbReference type="AlphaFoldDB" id="A0A2M6WUV3"/>
<comment type="caution">
    <text evidence="8">The sequence shown here is derived from an EMBL/GenBank/DDBJ whole genome shotgun (WGS) entry which is preliminary data.</text>
</comment>
<dbReference type="InterPro" id="IPR014717">
    <property type="entry name" value="Transl_elong_EF1B/ribsomal_bS6"/>
</dbReference>
<dbReference type="SUPFAM" id="SSF54995">
    <property type="entry name" value="Ribosomal protein S6"/>
    <property type="match status" value="1"/>
</dbReference>
<proteinExistence type="inferred from homology"/>
<reference evidence="9" key="1">
    <citation type="submission" date="2017-09" db="EMBL/GenBank/DDBJ databases">
        <title>Depth-based differentiation of microbial function through sediment-hosted aquifers and enrichment of novel symbionts in the deep terrestrial subsurface.</title>
        <authorList>
            <person name="Probst A.J."/>
            <person name="Ladd B."/>
            <person name="Jarett J.K."/>
            <person name="Geller-Mcgrath D.E."/>
            <person name="Sieber C.M.K."/>
            <person name="Emerson J.B."/>
            <person name="Anantharaman K."/>
            <person name="Thomas B.C."/>
            <person name="Malmstrom R."/>
            <person name="Stieglmeier M."/>
            <person name="Klingl A."/>
            <person name="Woyke T."/>
            <person name="Ryan C.M."/>
            <person name="Banfield J.F."/>
        </authorList>
    </citation>
    <scope>NUCLEOTIDE SEQUENCE [LARGE SCALE GENOMIC DNA]</scope>
</reference>
<keyword evidence="5 7" id="KW-0687">Ribonucleoprotein</keyword>
<evidence type="ECO:0000256" key="1">
    <source>
        <dbReference type="ARBA" id="ARBA00009512"/>
    </source>
</evidence>
<dbReference type="Proteomes" id="UP000228533">
    <property type="component" value="Unassembled WGS sequence"/>
</dbReference>
<dbReference type="InterPro" id="IPR035980">
    <property type="entry name" value="Ribosomal_bS6_sf"/>
</dbReference>
<dbReference type="GO" id="GO:0070181">
    <property type="term" value="F:small ribosomal subunit rRNA binding"/>
    <property type="evidence" value="ECO:0007669"/>
    <property type="project" value="TreeGrafter"/>
</dbReference>
<evidence type="ECO:0000313" key="8">
    <source>
        <dbReference type="EMBL" id="PIT96486.1"/>
    </source>
</evidence>
<dbReference type="GO" id="GO:0006412">
    <property type="term" value="P:translation"/>
    <property type="evidence" value="ECO:0007669"/>
    <property type="project" value="UniProtKB-UniRule"/>
</dbReference>
<dbReference type="InterPro" id="IPR000529">
    <property type="entry name" value="Ribosomal_bS6"/>
</dbReference>
<dbReference type="HAMAP" id="MF_00360">
    <property type="entry name" value="Ribosomal_bS6"/>
    <property type="match status" value="1"/>
</dbReference>
<dbReference type="Pfam" id="PF01250">
    <property type="entry name" value="Ribosomal_S6"/>
    <property type="match status" value="1"/>
</dbReference>
<evidence type="ECO:0000313" key="9">
    <source>
        <dbReference type="Proteomes" id="UP000228533"/>
    </source>
</evidence>
<evidence type="ECO:0000256" key="2">
    <source>
        <dbReference type="ARBA" id="ARBA00022730"/>
    </source>
</evidence>
<keyword evidence="2 7" id="KW-0699">rRNA-binding</keyword>
<keyword evidence="4 7" id="KW-0689">Ribosomal protein</keyword>
<dbReference type="Gene3D" id="3.30.70.60">
    <property type="match status" value="1"/>
</dbReference>
<dbReference type="GO" id="GO:0005737">
    <property type="term" value="C:cytoplasm"/>
    <property type="evidence" value="ECO:0007669"/>
    <property type="project" value="UniProtKB-ARBA"/>
</dbReference>
<dbReference type="InterPro" id="IPR020815">
    <property type="entry name" value="Ribosomal_bS6_CS"/>
</dbReference>
<dbReference type="EMBL" id="PFAM01000003">
    <property type="protein sequence ID" value="PIT96486.1"/>
    <property type="molecule type" value="Genomic_DNA"/>
</dbReference>
<dbReference type="GO" id="GO:0003735">
    <property type="term" value="F:structural constituent of ribosome"/>
    <property type="evidence" value="ECO:0007669"/>
    <property type="project" value="InterPro"/>
</dbReference>
<protein>
    <recommendedName>
        <fullName evidence="6 7">Small ribosomal subunit protein bS6</fullName>
    </recommendedName>
</protein>
<dbReference type="PANTHER" id="PTHR21011">
    <property type="entry name" value="MITOCHONDRIAL 28S RIBOSOMAL PROTEIN S6"/>
    <property type="match status" value="1"/>
</dbReference>
<evidence type="ECO:0000256" key="7">
    <source>
        <dbReference type="HAMAP-Rule" id="MF_00360"/>
    </source>
</evidence>
<comment type="similarity">
    <text evidence="1 7">Belongs to the bacterial ribosomal protein bS6 family.</text>
</comment>
<evidence type="ECO:0000256" key="5">
    <source>
        <dbReference type="ARBA" id="ARBA00023274"/>
    </source>
</evidence>
<keyword evidence="3 7" id="KW-0694">RNA-binding</keyword>
<evidence type="ECO:0000256" key="6">
    <source>
        <dbReference type="ARBA" id="ARBA00035294"/>
    </source>
</evidence>
<dbReference type="PANTHER" id="PTHR21011:SF1">
    <property type="entry name" value="SMALL RIBOSOMAL SUBUNIT PROTEIN BS6M"/>
    <property type="match status" value="1"/>
</dbReference>
<organism evidence="8 9">
    <name type="scientific">Candidatus Falkowbacteria bacterium CG10_big_fil_rev_8_21_14_0_10_37_14</name>
    <dbReference type="NCBI Taxonomy" id="1974561"/>
    <lineage>
        <taxon>Bacteria</taxon>
        <taxon>Candidatus Falkowiibacteriota</taxon>
    </lineage>
</organism>
<name>A0A2M6WUV3_9BACT</name>
<accession>A0A2M6WUV3</accession>
<sequence length="207" mass="23678">MPLRFFYLIKQSMSKTKSDKIPHYELLYLVSNKYSENELEPVKEKVLKAIAAGKGIVTYDEFMGKRRLAYAIKGFRYGYYQVLEFDLEGAAMAKLDKDLKLDHEILRHQIIRKVAKDPEVLKKEAEARHRRQEVAAAEIASAIAQTKEAVKAETEKKEALVVNTTKKIAEETPTPKKSKLAEETTLESQEELDSKLDKILGSDILYK</sequence>
<evidence type="ECO:0000256" key="3">
    <source>
        <dbReference type="ARBA" id="ARBA00022884"/>
    </source>
</evidence>
<dbReference type="CDD" id="cd00473">
    <property type="entry name" value="bS6"/>
    <property type="match status" value="1"/>
</dbReference>
<evidence type="ECO:0000256" key="4">
    <source>
        <dbReference type="ARBA" id="ARBA00022980"/>
    </source>
</evidence>
<dbReference type="PROSITE" id="PS01048">
    <property type="entry name" value="RIBOSOMAL_S6"/>
    <property type="match status" value="1"/>
</dbReference>
<gene>
    <name evidence="7 8" type="primary">rpsF</name>
    <name evidence="8" type="ORF">COT94_00195</name>
</gene>
<dbReference type="GO" id="GO:1990904">
    <property type="term" value="C:ribonucleoprotein complex"/>
    <property type="evidence" value="ECO:0007669"/>
    <property type="project" value="UniProtKB-KW"/>
</dbReference>